<protein>
    <submittedName>
        <fullName evidence="2">Uncharacterized protein</fullName>
    </submittedName>
</protein>
<dbReference type="Proteomes" id="UP000616839">
    <property type="component" value="Unassembled WGS sequence"/>
</dbReference>
<dbReference type="EMBL" id="JACYXZ010000001">
    <property type="protein sequence ID" value="MBD8868214.1"/>
    <property type="molecule type" value="Genomic_DNA"/>
</dbReference>
<sequence length="47" mass="5666">MYFTTIEAVRAEMDYRNEQSHRGRTAPRRRARETRSRKPRRADLGDT</sequence>
<dbReference type="RefSeq" id="WP_192139683.1">
    <property type="nucleotide sequence ID" value="NZ_JACYXZ010000001.1"/>
</dbReference>
<accession>A0A927Q0A5</accession>
<organism evidence="2 3">
    <name type="scientific">Nocardioides donggukensis</name>
    <dbReference type="NCBI Taxonomy" id="2774019"/>
    <lineage>
        <taxon>Bacteria</taxon>
        <taxon>Bacillati</taxon>
        <taxon>Actinomycetota</taxon>
        <taxon>Actinomycetes</taxon>
        <taxon>Propionibacteriales</taxon>
        <taxon>Nocardioidaceae</taxon>
        <taxon>Nocardioides</taxon>
    </lineage>
</organism>
<gene>
    <name evidence="2" type="ORF">IE331_01130</name>
</gene>
<comment type="caution">
    <text evidence="2">The sequence shown here is derived from an EMBL/GenBank/DDBJ whole genome shotgun (WGS) entry which is preliminary data.</text>
</comment>
<proteinExistence type="predicted"/>
<evidence type="ECO:0000256" key="1">
    <source>
        <dbReference type="SAM" id="MobiDB-lite"/>
    </source>
</evidence>
<feature type="region of interest" description="Disordered" evidence="1">
    <location>
        <begin position="13"/>
        <end position="47"/>
    </location>
</feature>
<evidence type="ECO:0000313" key="2">
    <source>
        <dbReference type="EMBL" id="MBD8868214.1"/>
    </source>
</evidence>
<keyword evidence="3" id="KW-1185">Reference proteome</keyword>
<dbReference type="AlphaFoldDB" id="A0A927Q0A5"/>
<evidence type="ECO:0000313" key="3">
    <source>
        <dbReference type="Proteomes" id="UP000616839"/>
    </source>
</evidence>
<reference evidence="2" key="1">
    <citation type="submission" date="2020-09" db="EMBL/GenBank/DDBJ databases">
        <title>Nocardioides sp. strain MJB4 16S ribosomal RNA gene Genome sequencing and assembly.</title>
        <authorList>
            <person name="Kim I."/>
        </authorList>
    </citation>
    <scope>NUCLEOTIDE SEQUENCE</scope>
    <source>
        <strain evidence="2">MJB4</strain>
    </source>
</reference>
<feature type="compositionally biased region" description="Basic residues" evidence="1">
    <location>
        <begin position="22"/>
        <end position="32"/>
    </location>
</feature>
<name>A0A927Q0A5_9ACTN</name>
<feature type="compositionally biased region" description="Basic and acidic residues" evidence="1">
    <location>
        <begin position="33"/>
        <end position="47"/>
    </location>
</feature>